<keyword evidence="3" id="KW-1185">Reference proteome</keyword>
<dbReference type="GeneID" id="98148197"/>
<evidence type="ECO:0000313" key="3">
    <source>
        <dbReference type="Proteomes" id="UP001610432"/>
    </source>
</evidence>
<accession>A0ABR4LPK7</accession>
<evidence type="ECO:0000313" key="2">
    <source>
        <dbReference type="EMBL" id="KAL2866464.1"/>
    </source>
</evidence>
<keyword evidence="1" id="KW-0812">Transmembrane</keyword>
<dbReference type="Proteomes" id="UP001610432">
    <property type="component" value="Unassembled WGS sequence"/>
</dbReference>
<organism evidence="2 3">
    <name type="scientific">Aspergillus lucknowensis</name>
    <dbReference type="NCBI Taxonomy" id="176173"/>
    <lineage>
        <taxon>Eukaryota</taxon>
        <taxon>Fungi</taxon>
        <taxon>Dikarya</taxon>
        <taxon>Ascomycota</taxon>
        <taxon>Pezizomycotina</taxon>
        <taxon>Eurotiomycetes</taxon>
        <taxon>Eurotiomycetidae</taxon>
        <taxon>Eurotiales</taxon>
        <taxon>Aspergillaceae</taxon>
        <taxon>Aspergillus</taxon>
        <taxon>Aspergillus subgen. Nidulantes</taxon>
    </lineage>
</organism>
<sequence>MAWEGTLKDWKDYLSDWRGVLFDIFMWLMAFESFSAPIEVIVTLFIMFVPEKREEVETRIHEIGDLAERRQIVYSRSSGLEYLEDMEGMEGMEEDLYTDDEYL</sequence>
<gene>
    <name evidence="2" type="ORF">BJX67DRAFT_381982</name>
</gene>
<dbReference type="EMBL" id="JBFXLQ010000025">
    <property type="protein sequence ID" value="KAL2866464.1"/>
    <property type="molecule type" value="Genomic_DNA"/>
</dbReference>
<evidence type="ECO:0000256" key="1">
    <source>
        <dbReference type="SAM" id="Phobius"/>
    </source>
</evidence>
<comment type="caution">
    <text evidence="2">The sequence shown here is derived from an EMBL/GenBank/DDBJ whole genome shotgun (WGS) entry which is preliminary data.</text>
</comment>
<proteinExistence type="predicted"/>
<dbReference type="RefSeq" id="XP_070885443.1">
    <property type="nucleotide sequence ID" value="XM_071033125.1"/>
</dbReference>
<feature type="transmembrane region" description="Helical" evidence="1">
    <location>
        <begin position="24"/>
        <end position="49"/>
    </location>
</feature>
<reference evidence="2 3" key="1">
    <citation type="submission" date="2024-07" db="EMBL/GenBank/DDBJ databases">
        <title>Section-level genome sequencing and comparative genomics of Aspergillus sections Usti and Cavernicolus.</title>
        <authorList>
            <consortium name="Lawrence Berkeley National Laboratory"/>
            <person name="Nybo J.L."/>
            <person name="Vesth T.C."/>
            <person name="Theobald S."/>
            <person name="Frisvad J.C."/>
            <person name="Larsen T.O."/>
            <person name="Kjaerboelling I."/>
            <person name="Rothschild-Mancinelli K."/>
            <person name="Lyhne E.K."/>
            <person name="Kogle M.E."/>
            <person name="Barry K."/>
            <person name="Clum A."/>
            <person name="Na H."/>
            <person name="Ledsgaard L."/>
            <person name="Lin J."/>
            <person name="Lipzen A."/>
            <person name="Kuo A."/>
            <person name="Riley R."/>
            <person name="Mondo S."/>
            <person name="Labutti K."/>
            <person name="Haridas S."/>
            <person name="Pangalinan J."/>
            <person name="Salamov A.A."/>
            <person name="Simmons B.A."/>
            <person name="Magnuson J.K."/>
            <person name="Chen J."/>
            <person name="Drula E."/>
            <person name="Henrissat B."/>
            <person name="Wiebenga A."/>
            <person name="Lubbers R.J."/>
            <person name="Gomes A.C."/>
            <person name="Macurrencykelacurrency M.R."/>
            <person name="Stajich J."/>
            <person name="Grigoriev I.V."/>
            <person name="Mortensen U.H."/>
            <person name="De Vries R.P."/>
            <person name="Baker S.E."/>
            <person name="Andersen M.R."/>
        </authorList>
    </citation>
    <scope>NUCLEOTIDE SEQUENCE [LARGE SCALE GENOMIC DNA]</scope>
    <source>
        <strain evidence="2 3">CBS 449.75</strain>
    </source>
</reference>
<name>A0ABR4LPK7_9EURO</name>
<protein>
    <submittedName>
        <fullName evidence="2">Uncharacterized protein</fullName>
    </submittedName>
</protein>
<keyword evidence="1" id="KW-1133">Transmembrane helix</keyword>
<keyword evidence="1" id="KW-0472">Membrane</keyword>